<dbReference type="PANTHER" id="PTHR35813">
    <property type="entry name" value="INNER MEMBRANE PROTEIN YBAN"/>
    <property type="match status" value="1"/>
</dbReference>
<keyword evidence="1" id="KW-0472">Membrane</keyword>
<comment type="caution">
    <text evidence="2">The sequence shown here is derived from an EMBL/GenBank/DDBJ whole genome shotgun (WGS) entry which is preliminary data.</text>
</comment>
<proteinExistence type="predicted"/>
<feature type="transmembrane region" description="Helical" evidence="1">
    <location>
        <begin position="97"/>
        <end position="115"/>
    </location>
</feature>
<dbReference type="PANTHER" id="PTHR35813:SF1">
    <property type="entry name" value="INNER MEMBRANE PROTEIN YBAN"/>
    <property type="match status" value="1"/>
</dbReference>
<dbReference type="AlphaFoldDB" id="A0A2U2BY05"/>
<dbReference type="InterPro" id="IPR007401">
    <property type="entry name" value="DUF454"/>
</dbReference>
<evidence type="ECO:0000313" key="2">
    <source>
        <dbReference type="EMBL" id="PWE18903.1"/>
    </source>
</evidence>
<accession>A0A2U2BY05</accession>
<evidence type="ECO:0000256" key="1">
    <source>
        <dbReference type="SAM" id="Phobius"/>
    </source>
</evidence>
<reference evidence="3" key="1">
    <citation type="submission" date="2018-05" db="EMBL/GenBank/DDBJ databases">
        <authorList>
            <person name="Liu B.-T."/>
        </authorList>
    </citation>
    <scope>NUCLEOTIDE SEQUENCE [LARGE SCALE GENOMIC DNA]</scope>
    <source>
        <strain evidence="3">WD6-1</strain>
    </source>
</reference>
<protein>
    <submittedName>
        <fullName evidence="2">DUF454 domain-containing protein</fullName>
    </submittedName>
</protein>
<dbReference type="Proteomes" id="UP000245168">
    <property type="component" value="Unassembled WGS sequence"/>
</dbReference>
<dbReference type="OrthoDB" id="9816293at2"/>
<name>A0A2U2BY05_9PROT</name>
<keyword evidence="1" id="KW-0812">Transmembrane</keyword>
<gene>
    <name evidence="2" type="ORF">DDZ18_00215</name>
</gene>
<dbReference type="PIRSF" id="PIRSF016789">
    <property type="entry name" value="DUF454"/>
    <property type="match status" value="1"/>
</dbReference>
<keyword evidence="3" id="KW-1185">Reference proteome</keyword>
<sequence>MPVRRAVFAAIGLALVPLGAAGLVLPLLPGTPILIVAAACLARASPRLEAWLVDHPRLGPGVRAWRERGAIPRNAKRVALPVMAVSGLIAAASSAPLFAKLIAVVALAAAGLWVWSRPEA</sequence>
<evidence type="ECO:0000313" key="3">
    <source>
        <dbReference type="Proteomes" id="UP000245168"/>
    </source>
</evidence>
<organism evidence="2 3">
    <name type="scientific">Marinicauda salina</name>
    <dbReference type="NCBI Taxonomy" id="2135793"/>
    <lineage>
        <taxon>Bacteria</taxon>
        <taxon>Pseudomonadati</taxon>
        <taxon>Pseudomonadota</taxon>
        <taxon>Alphaproteobacteria</taxon>
        <taxon>Maricaulales</taxon>
        <taxon>Maricaulaceae</taxon>
        <taxon>Marinicauda</taxon>
    </lineage>
</organism>
<dbReference type="RefSeq" id="WP_109252177.1">
    <property type="nucleotide sequence ID" value="NZ_QEXV01000001.1"/>
</dbReference>
<dbReference type="GO" id="GO:0005886">
    <property type="term" value="C:plasma membrane"/>
    <property type="evidence" value="ECO:0007669"/>
    <property type="project" value="TreeGrafter"/>
</dbReference>
<dbReference type="EMBL" id="QEXV01000001">
    <property type="protein sequence ID" value="PWE18903.1"/>
    <property type="molecule type" value="Genomic_DNA"/>
</dbReference>
<dbReference type="Pfam" id="PF04304">
    <property type="entry name" value="DUF454"/>
    <property type="match status" value="1"/>
</dbReference>
<keyword evidence="1" id="KW-1133">Transmembrane helix</keyword>